<dbReference type="Pfam" id="PF00535">
    <property type="entry name" value="Glycos_transf_2"/>
    <property type="match status" value="1"/>
</dbReference>
<dbReference type="PANTHER" id="PTHR22916:SF3">
    <property type="entry name" value="UDP-GLCNAC:BETAGAL BETA-1,3-N-ACETYLGLUCOSAMINYLTRANSFERASE-LIKE PROTEIN 1"/>
    <property type="match status" value="1"/>
</dbReference>
<protein>
    <submittedName>
        <fullName evidence="2">Glycosyl transferase family 2</fullName>
    </submittedName>
</protein>
<dbReference type="RefSeq" id="WP_079733923.1">
    <property type="nucleotide sequence ID" value="NZ_LT670848.1"/>
</dbReference>
<gene>
    <name evidence="2" type="ORF">SAMN05878281_0612</name>
</gene>
<keyword evidence="2" id="KW-0808">Transferase</keyword>
<dbReference type="InterPro" id="IPR001173">
    <property type="entry name" value="Glyco_trans_2-like"/>
</dbReference>
<dbReference type="OrthoDB" id="396512at2"/>
<dbReference type="AlphaFoldDB" id="A0A1M7IM72"/>
<dbReference type="STRING" id="143223.SAMN05878281_0612"/>
<dbReference type="InterPro" id="IPR029044">
    <property type="entry name" value="Nucleotide-diphossugar_trans"/>
</dbReference>
<dbReference type="CDD" id="cd00761">
    <property type="entry name" value="Glyco_tranf_GTA_type"/>
    <property type="match status" value="1"/>
</dbReference>
<dbReference type="Proteomes" id="UP000190235">
    <property type="component" value="Chromosome I"/>
</dbReference>
<dbReference type="GO" id="GO:0016758">
    <property type="term" value="F:hexosyltransferase activity"/>
    <property type="evidence" value="ECO:0007669"/>
    <property type="project" value="UniProtKB-ARBA"/>
</dbReference>
<reference evidence="3" key="1">
    <citation type="submission" date="2016-11" db="EMBL/GenBank/DDBJ databases">
        <authorList>
            <person name="Varghese N."/>
            <person name="Submissions S."/>
        </authorList>
    </citation>
    <scope>NUCLEOTIDE SEQUENCE [LARGE SCALE GENOMIC DNA]</scope>
    <source>
        <strain evidence="3">ACAM 48</strain>
    </source>
</reference>
<accession>A0A1M7IM72</accession>
<keyword evidence="3" id="KW-1185">Reference proteome</keyword>
<dbReference type="PANTHER" id="PTHR22916">
    <property type="entry name" value="GLYCOSYLTRANSFERASE"/>
    <property type="match status" value="1"/>
</dbReference>
<feature type="domain" description="Glycosyltransferase 2-like" evidence="1">
    <location>
        <begin position="7"/>
        <end position="147"/>
    </location>
</feature>
<evidence type="ECO:0000259" key="1">
    <source>
        <dbReference type="Pfam" id="PF00535"/>
    </source>
</evidence>
<dbReference type="Gene3D" id="3.90.550.10">
    <property type="entry name" value="Spore Coat Polysaccharide Biosynthesis Protein SpsA, Chain A"/>
    <property type="match status" value="1"/>
</dbReference>
<dbReference type="EMBL" id="LT670848">
    <property type="protein sequence ID" value="SHM41801.1"/>
    <property type="molecule type" value="Genomic_DNA"/>
</dbReference>
<dbReference type="SUPFAM" id="SSF53448">
    <property type="entry name" value="Nucleotide-diphospho-sugar transferases"/>
    <property type="match status" value="1"/>
</dbReference>
<sequence length="175" mass="20310">MTKLKLSIIVPVYNIEEDLSFCLNSILTQDFKDYELLIINDGSTDNSGDICEDYALKDNRINVYHQKNAGVSAARNLGLEKARGEWICFVDGDDELYPNSLTIVFEEAKKRLSQVIIARAFTYEKGKIKKEKYKFDDSFLEVTFDGYRLITEKSYKRGTVWGCLFKRDFLEQKRV</sequence>
<proteinExistence type="predicted"/>
<name>A0A1M7IM72_9FLAO</name>
<evidence type="ECO:0000313" key="3">
    <source>
        <dbReference type="Proteomes" id="UP000190235"/>
    </source>
</evidence>
<organism evidence="2 3">
    <name type="scientific">Salegentibacter salegens</name>
    <dbReference type="NCBI Taxonomy" id="143223"/>
    <lineage>
        <taxon>Bacteria</taxon>
        <taxon>Pseudomonadati</taxon>
        <taxon>Bacteroidota</taxon>
        <taxon>Flavobacteriia</taxon>
        <taxon>Flavobacteriales</taxon>
        <taxon>Flavobacteriaceae</taxon>
        <taxon>Salegentibacter</taxon>
    </lineage>
</organism>
<evidence type="ECO:0000313" key="2">
    <source>
        <dbReference type="EMBL" id="SHM41801.1"/>
    </source>
</evidence>